<protein>
    <submittedName>
        <fullName evidence="1">ABC-type transport system, involved in lipoprotein release, permease component</fullName>
    </submittedName>
</protein>
<dbReference type="RefSeq" id="WP_090172137.1">
    <property type="nucleotide sequence ID" value="NZ_FMXR01000006.1"/>
</dbReference>
<reference evidence="1 2" key="1">
    <citation type="submission" date="2016-10" db="EMBL/GenBank/DDBJ databases">
        <authorList>
            <person name="de Groot N.N."/>
        </authorList>
    </citation>
    <scope>NUCLEOTIDE SEQUENCE [LARGE SCALE GENOMIC DNA]</scope>
    <source>
        <strain evidence="1 2">DSM 3217</strain>
    </source>
</reference>
<keyword evidence="2" id="KW-1185">Reference proteome</keyword>
<evidence type="ECO:0000313" key="2">
    <source>
        <dbReference type="Proteomes" id="UP000199228"/>
    </source>
</evidence>
<sequence length="402" mass="46348">MKYNDKYVSKLILRKSGSYLKLSLIIFVIMIALLCFSLLFYFNYSNDVKKNYTENDIVHILSLEGKYADNSYRNLNSIDKEEIEKIMDTKDIQGTVGFLYSINGATINDEYAVNLIGADRDAEDYISLEKMESDTFYTNDFKEEELEIDIPLIEVDNEGNVSSNDSNRITYPRKDVIAKKSIDYFSDDFEELYEVYVNEDTFSNILKKYYDEYNEMDSIYDAEVADKITVYSAYVYVDDLYQVDLAAEKLAKAGYDINYTFSAFDAMGSSLQKNGVLFFLMIAVLLIVASINLVLSLIAYVDMSRKDMGIMKFMGFSEKRLRAVYRRNINKIFAGLWLVAGICIVLLTVLMMDSQRISIIILMIIGVSILLGILDFIVNECYVRKVVKKELLFLIKETKQFE</sequence>
<accession>A0A1G6AKP2</accession>
<dbReference type="AlphaFoldDB" id="A0A1G6AKP2"/>
<keyword evidence="1" id="KW-0449">Lipoprotein</keyword>
<gene>
    <name evidence="1" type="ORF">SAMN02910417_00639</name>
</gene>
<dbReference type="Proteomes" id="UP000199228">
    <property type="component" value="Unassembled WGS sequence"/>
</dbReference>
<dbReference type="EMBL" id="FMXR01000006">
    <property type="protein sequence ID" value="SDB08955.1"/>
    <property type="molecule type" value="Genomic_DNA"/>
</dbReference>
<dbReference type="STRING" id="1732.SAMN02910417_00639"/>
<name>A0A1G6AKP2_EUBOX</name>
<dbReference type="OrthoDB" id="2110056at2"/>
<organism evidence="1 2">
    <name type="scientific">Eubacterium oxidoreducens</name>
    <dbReference type="NCBI Taxonomy" id="1732"/>
    <lineage>
        <taxon>Bacteria</taxon>
        <taxon>Bacillati</taxon>
        <taxon>Bacillota</taxon>
        <taxon>Clostridia</taxon>
        <taxon>Eubacteriales</taxon>
        <taxon>Eubacteriaceae</taxon>
        <taxon>Eubacterium</taxon>
    </lineage>
</organism>
<evidence type="ECO:0000313" key="1">
    <source>
        <dbReference type="EMBL" id="SDB08955.1"/>
    </source>
</evidence>
<proteinExistence type="predicted"/>